<dbReference type="Pfam" id="PF24517">
    <property type="entry name" value="CBM96"/>
    <property type="match status" value="1"/>
</dbReference>
<keyword evidence="3" id="KW-0732">Signal</keyword>
<reference evidence="6" key="1">
    <citation type="journal article" date="2014" name="Front. Microbiol.">
        <title>High frequency of phylogenetically diverse reductive dehalogenase-homologous genes in deep subseafloor sedimentary metagenomes.</title>
        <authorList>
            <person name="Kawai M."/>
            <person name="Futagami T."/>
            <person name="Toyoda A."/>
            <person name="Takaki Y."/>
            <person name="Nishi S."/>
            <person name="Hori S."/>
            <person name="Arai W."/>
            <person name="Tsubouchi T."/>
            <person name="Morono Y."/>
            <person name="Uchiyama I."/>
            <person name="Ito T."/>
            <person name="Fujiyama A."/>
            <person name="Inagaki F."/>
            <person name="Takami H."/>
        </authorList>
    </citation>
    <scope>NUCLEOTIDE SEQUENCE</scope>
    <source>
        <strain evidence="6">Expedition CK06-06</strain>
    </source>
</reference>
<evidence type="ECO:0000313" key="6">
    <source>
        <dbReference type="EMBL" id="GAG57819.1"/>
    </source>
</evidence>
<proteinExistence type="predicted"/>
<protein>
    <recommendedName>
        <fullName evidence="5">Carbohydrate-binding module family 96 domain-containing protein</fullName>
    </recommendedName>
</protein>
<organism evidence="6">
    <name type="scientific">marine sediment metagenome</name>
    <dbReference type="NCBI Taxonomy" id="412755"/>
    <lineage>
        <taxon>unclassified sequences</taxon>
        <taxon>metagenomes</taxon>
        <taxon>ecological metagenomes</taxon>
    </lineage>
</organism>
<evidence type="ECO:0000256" key="3">
    <source>
        <dbReference type="ARBA" id="ARBA00022729"/>
    </source>
</evidence>
<comment type="subcellular location">
    <subcellularLocation>
        <location evidence="1">Secreted</location>
    </subcellularLocation>
</comment>
<evidence type="ECO:0000256" key="2">
    <source>
        <dbReference type="ARBA" id="ARBA00022525"/>
    </source>
</evidence>
<dbReference type="NCBIfam" id="NF033679">
    <property type="entry name" value="DNRLRE_dom"/>
    <property type="match status" value="1"/>
</dbReference>
<comment type="caution">
    <text evidence="6">The sequence shown here is derived from an EMBL/GenBank/DDBJ whole genome shotgun (WGS) entry which is preliminary data.</text>
</comment>
<keyword evidence="4" id="KW-1133">Transmembrane helix</keyword>
<dbReference type="AlphaFoldDB" id="X0YNF6"/>
<feature type="transmembrane region" description="Helical" evidence="4">
    <location>
        <begin position="200"/>
        <end position="217"/>
    </location>
</feature>
<feature type="domain" description="Carbohydrate-binding module family 96" evidence="5">
    <location>
        <begin position="21"/>
        <end position="149"/>
    </location>
</feature>
<evidence type="ECO:0000256" key="4">
    <source>
        <dbReference type="SAM" id="Phobius"/>
    </source>
</evidence>
<keyword evidence="2" id="KW-0964">Secreted</keyword>
<sequence length="224" mass="25357">GNIWIFSIIPNSKGIQSETTMDIVALKDTYVSNGTISSNYGGDHILNVGDGPFGDATEAYYYFDFSNIEEEITKAEISLRLLERPGLAPQINFTVCLIEENWSEYTLNWINKPNKSQVIGYILFNSSGTYEINVSSFISGRSNISICVFLEKFVDYEGVFIYARENFLLYDGSYDFNPFLKLSYMETVETPGNELNIPSYNFLIVIVLISILTVMISKKVVKKL</sequence>
<evidence type="ECO:0000256" key="1">
    <source>
        <dbReference type="ARBA" id="ARBA00004613"/>
    </source>
</evidence>
<name>X0YNF6_9ZZZZ</name>
<evidence type="ECO:0000259" key="5">
    <source>
        <dbReference type="Pfam" id="PF24517"/>
    </source>
</evidence>
<dbReference type="GO" id="GO:0005576">
    <property type="term" value="C:extracellular region"/>
    <property type="evidence" value="ECO:0007669"/>
    <property type="project" value="UniProtKB-SubCell"/>
</dbReference>
<accession>X0YNF6</accession>
<keyword evidence="4" id="KW-0812">Transmembrane</keyword>
<keyword evidence="4" id="KW-0472">Membrane</keyword>
<gene>
    <name evidence="6" type="ORF">S01H4_19628</name>
</gene>
<dbReference type="InterPro" id="IPR055372">
    <property type="entry name" value="CBM96"/>
</dbReference>
<feature type="non-terminal residue" evidence="6">
    <location>
        <position position="1"/>
    </location>
</feature>
<dbReference type="EMBL" id="BART01008767">
    <property type="protein sequence ID" value="GAG57819.1"/>
    <property type="molecule type" value="Genomic_DNA"/>
</dbReference>